<dbReference type="InterPro" id="IPR055377">
    <property type="entry name" value="GH3_M"/>
</dbReference>
<name>A0A4R6PY25_9FIRM</name>
<evidence type="ECO:0000313" key="4">
    <source>
        <dbReference type="Proteomes" id="UP000295500"/>
    </source>
</evidence>
<feature type="domain" description="GH3 middle" evidence="2">
    <location>
        <begin position="321"/>
        <end position="390"/>
    </location>
</feature>
<dbReference type="RefSeq" id="WP_133529036.1">
    <property type="nucleotide sequence ID" value="NZ_SNXO01000035.1"/>
</dbReference>
<dbReference type="EMBL" id="SNXO01000035">
    <property type="protein sequence ID" value="TDP51022.1"/>
    <property type="molecule type" value="Genomic_DNA"/>
</dbReference>
<evidence type="ECO:0000313" key="3">
    <source>
        <dbReference type="EMBL" id="TDP51022.1"/>
    </source>
</evidence>
<dbReference type="Proteomes" id="UP000295500">
    <property type="component" value="Unassembled WGS sequence"/>
</dbReference>
<dbReference type="Gene3D" id="3.40.50.12780">
    <property type="entry name" value="N-terminal domain of ligase-like"/>
    <property type="match status" value="1"/>
</dbReference>
<keyword evidence="4" id="KW-1185">Reference proteome</keyword>
<proteinExistence type="predicted"/>
<comment type="caution">
    <text evidence="3">The sequence shown here is derived from an EMBL/GenBank/DDBJ whole genome shotgun (WGS) entry which is preliminary data.</text>
</comment>
<evidence type="ECO:0000256" key="1">
    <source>
        <dbReference type="SAM" id="MobiDB-lite"/>
    </source>
</evidence>
<dbReference type="GO" id="GO:0005737">
    <property type="term" value="C:cytoplasm"/>
    <property type="evidence" value="ECO:0007669"/>
    <property type="project" value="TreeGrafter"/>
</dbReference>
<dbReference type="PANTHER" id="PTHR31901:SF9">
    <property type="entry name" value="GH3 DOMAIN-CONTAINING PROTEIN"/>
    <property type="match status" value="1"/>
</dbReference>
<evidence type="ECO:0000259" key="2">
    <source>
        <dbReference type="Pfam" id="PF23571"/>
    </source>
</evidence>
<dbReference type="OrthoDB" id="614636at2"/>
<dbReference type="GO" id="GO:0016881">
    <property type="term" value="F:acid-amino acid ligase activity"/>
    <property type="evidence" value="ECO:0007669"/>
    <property type="project" value="TreeGrafter"/>
</dbReference>
<protein>
    <submittedName>
        <fullName evidence="3">GH3 auxin-responsive promoter</fullName>
    </submittedName>
</protein>
<dbReference type="InterPro" id="IPR042099">
    <property type="entry name" value="ANL_N_sf"/>
</dbReference>
<accession>A0A4R6PY25</accession>
<sequence>MRYGEKLTQQHNVDLWGEYCGFIDLDYKEFKKIQERLMLEQIRKWSDSGLGQRILKGKHPRTIEDFRNMVPLTKYEDYADVLLNKRVDMLPEEPVIWLETTWEGGLHPIKTAPYTDGMLEAFDHNMLSIMTLASSKERNQATLRNKDRVLFGLAPLPYVTGLFPLVLDKEIDFHFLPPVKKANSMSFSGRNKEGFKMGIFGGIDGFFGMTSIIAYMTESFSESASGGSSGKSKKSTKDKKYSMKPKMIARYLKAKGICEREGRPMLPKDIFKLKALVCAGTDTGCYKEKIEEAWDIKIQEIFAGTEMSLLCTETPSHRGMVFFPDSCFPEFIPEEESVKCQCDPKYQPSTLLLDELEDGKNYELVITSLKGGAFARYRVGDMFRCVSRAGDSSTSLPLVTFTDRIRDVIDIAGFTRITGNSISDVISLSRLPIDHWVAKKEYYRDKKPYMHLYIEIKPDAVDTSALSVQVLREHLKVYFKFLDTDYDDLEKILGVDPLKITVLKCGAFNKYMEKNGKQIPRMNPTAHEINMLITGNVMM</sequence>
<dbReference type="InterPro" id="IPR004993">
    <property type="entry name" value="GH3"/>
</dbReference>
<dbReference type="PANTHER" id="PTHR31901">
    <property type="entry name" value="GH3 DOMAIN-CONTAINING PROTEIN"/>
    <property type="match status" value="1"/>
</dbReference>
<reference evidence="3 4" key="1">
    <citation type="submission" date="2019-03" db="EMBL/GenBank/DDBJ databases">
        <title>Genomic Encyclopedia of Type Strains, Phase IV (KMG-IV): sequencing the most valuable type-strain genomes for metagenomic binning, comparative biology and taxonomic classification.</title>
        <authorList>
            <person name="Goeker M."/>
        </authorList>
    </citation>
    <scope>NUCLEOTIDE SEQUENCE [LARGE SCALE GENOMIC DNA]</scope>
    <source>
        <strain evidence="3 4">DSM 28287</strain>
    </source>
</reference>
<feature type="region of interest" description="Disordered" evidence="1">
    <location>
        <begin position="221"/>
        <end position="241"/>
    </location>
</feature>
<organism evidence="3 4">
    <name type="scientific">Aminicella lysinilytica</name>
    <dbReference type="NCBI Taxonomy" id="433323"/>
    <lineage>
        <taxon>Bacteria</taxon>
        <taxon>Bacillati</taxon>
        <taxon>Bacillota</taxon>
        <taxon>Clostridia</taxon>
        <taxon>Peptostreptococcales</taxon>
        <taxon>Anaerovoracaceae</taxon>
        <taxon>Aminicella</taxon>
    </lineage>
</organism>
<dbReference type="AlphaFoldDB" id="A0A4R6PY25"/>
<dbReference type="Pfam" id="PF03321">
    <property type="entry name" value="GH3"/>
    <property type="match status" value="1"/>
</dbReference>
<dbReference type="Pfam" id="PF23571">
    <property type="entry name" value="GH3_M"/>
    <property type="match status" value="1"/>
</dbReference>
<gene>
    <name evidence="3" type="ORF">EV211_1355</name>
</gene>